<sequence length="1208" mass="131306">MTTPTSNLQILAPSSPEGSRFSTSATWGLPLIALVLSIAAIAVVWLAGDIMGLPSESQRITAAVWIAIALAVVLVLHFLVWMLGGYAMAEWLFQNKAGTQRMKPLKRDARLQNLCDELRVLLGWRWRYRTPWLLVCGEEEQVNAVAPGLKQAGALQVADTILVHPSPDGVDTTVWRKQLRRLRRRRPVDAVVQIVGENQSPTAATKRLRTLSGIEADLGWAAPVTLLHAVEVQGKRPEQFEAVGAFAPASPRPSTNVALDAFGRALRTLENRLANAGIQRCVEPLRMPYLARVSCYVSGQRARILESWAALHTSKWRRATLTGVLFAPLYPAPVTPMPVPVAPEALDGASALPAQLDSASSLPVSSIVQAQPLTLTATWQAIGANTSQYRGRRVGIHARTVITALALSAIGLWIVGMLISGLQNERDLQAAQQAAHDIQSAPNAAARLKALDTLQQQIQRYEYRVQHHAPLFTRFGLNRDADVLAALWKPYAKASRDILVSPAAQDLEATLVDLSQLQTSGLNEEASKWALQGHDTLKAYLMLAHPERVDAAFLAQQLAQHWTTDARIPPGQKQDLAERFARFYAEHLKANPDWRIEPRPELVTGVRQTLLAVIGERNAQDTIYQGIINGAGNKYPDQTLASLTAGTDPRGLLRAVALVPGVFTRQAYEGYVAAAIEEAAKRKQVASDWVLTGGKPPQPDAEAGSGKDLQGALTEQYFDEYADHWQQFMNSAQWEPAATLPAVIDQLKLLADARQSPVIALMRSLEYQGGAGARKDSLSDTLVNKARDLIGKTTEVPEVAKADPAGPLGIAFGPVLRLVGQGGQGLQGNQGDLSLQRYLDRATALRLRLQQISTSSDGDAQARQMAQALFQGKGSELADTQAYAQLVAASLGNQWAGMGDALFVRPIAQATQAVLLPAQASLDDAWRQNIAMAWGRSFAGRYPFADTANDASLPELARFLRPQSGLIHAFLATNLAGVLELQGDQWLPTATAGQAMAFDPAFLKGINTLQHIAAHLLAQGEPSYRFQLKPIPTPGLTDTLLSVDNQKVHYYNQREAWQSMTWPASNLQEPGTRLQWQTEKAGTNKNYEFSGPWGWVRMLERARVVPIDSATFQLTWQASADTGDQRAGAGTGEPGASGDAVQPDAAALIARDAKRPASADLAYPISYQLRTDVSQGPLEMLWLRGFVLPSRIFAGKEPAGRMTSTTRK</sequence>
<evidence type="ECO:0000256" key="1">
    <source>
        <dbReference type="SAM" id="MobiDB-lite"/>
    </source>
</evidence>
<name>A0ABM8Y039_9BURK</name>
<keyword evidence="2" id="KW-0472">Membrane</keyword>
<evidence type="ECO:0000313" key="6">
    <source>
        <dbReference type="EMBL" id="CAG9186068.1"/>
    </source>
</evidence>
<feature type="transmembrane region" description="Helical" evidence="2">
    <location>
        <begin position="400"/>
        <end position="422"/>
    </location>
</feature>
<evidence type="ECO:0000313" key="7">
    <source>
        <dbReference type="Proteomes" id="UP000701702"/>
    </source>
</evidence>
<keyword evidence="2" id="KW-0812">Transmembrane</keyword>
<feature type="transmembrane region" description="Helical" evidence="2">
    <location>
        <begin position="27"/>
        <end position="48"/>
    </location>
</feature>
<gene>
    <name evidence="6" type="ORF">LMG23994_06036</name>
</gene>
<proteinExistence type="predicted"/>
<feature type="domain" description="IcmF-related" evidence="4">
    <location>
        <begin position="448"/>
        <end position="768"/>
    </location>
</feature>
<evidence type="ECO:0000259" key="5">
    <source>
        <dbReference type="Pfam" id="PF21070"/>
    </source>
</evidence>
<organism evidence="6 7">
    <name type="scientific">Cupriavidus pinatubonensis</name>
    <dbReference type="NCBI Taxonomy" id="248026"/>
    <lineage>
        <taxon>Bacteria</taxon>
        <taxon>Pseudomonadati</taxon>
        <taxon>Pseudomonadota</taxon>
        <taxon>Betaproteobacteria</taxon>
        <taxon>Burkholderiales</taxon>
        <taxon>Burkholderiaceae</taxon>
        <taxon>Cupriavidus</taxon>
    </lineage>
</organism>
<feature type="domain" description="Type VI secretion system IcmF C-terminal" evidence="3">
    <location>
        <begin position="1026"/>
        <end position="1119"/>
    </location>
</feature>
<dbReference type="Pfam" id="PF06761">
    <property type="entry name" value="IcmF-related"/>
    <property type="match status" value="1"/>
</dbReference>
<dbReference type="RefSeq" id="WP_224009324.1">
    <property type="nucleotide sequence ID" value="NZ_CAJZAF010000047.1"/>
</dbReference>
<dbReference type="InterPro" id="IPR048677">
    <property type="entry name" value="TssM1_hel"/>
</dbReference>
<keyword evidence="2" id="KW-1133">Transmembrane helix</keyword>
<evidence type="ECO:0000259" key="4">
    <source>
        <dbReference type="Pfam" id="PF06761"/>
    </source>
</evidence>
<dbReference type="Pfam" id="PF21070">
    <property type="entry name" value="IcmF_helical"/>
    <property type="match status" value="1"/>
</dbReference>
<evidence type="ECO:0000259" key="3">
    <source>
        <dbReference type="Pfam" id="PF06744"/>
    </source>
</evidence>
<evidence type="ECO:0008006" key="8">
    <source>
        <dbReference type="Google" id="ProtNLM"/>
    </source>
</evidence>
<comment type="caution">
    <text evidence="6">The sequence shown here is derived from an EMBL/GenBank/DDBJ whole genome shotgun (WGS) entry which is preliminary data.</text>
</comment>
<dbReference type="InterPro" id="IPR009612">
    <property type="entry name" value="IcmF-rel"/>
</dbReference>
<feature type="region of interest" description="Disordered" evidence="1">
    <location>
        <begin position="1121"/>
        <end position="1142"/>
    </location>
</feature>
<dbReference type="InterPro" id="IPR053156">
    <property type="entry name" value="T6SS_TssM-like"/>
</dbReference>
<keyword evidence="7" id="KW-1185">Reference proteome</keyword>
<feature type="domain" description="Type VI secretion system component TssM1 helical" evidence="5">
    <location>
        <begin position="917"/>
        <end position="1021"/>
    </location>
</feature>
<dbReference type="PANTHER" id="PTHR36153:SF1">
    <property type="entry name" value="TYPE VI SECRETION SYSTEM COMPONENT TSSM1"/>
    <property type="match status" value="1"/>
</dbReference>
<dbReference type="PANTHER" id="PTHR36153">
    <property type="entry name" value="INNER MEMBRANE PROTEIN-RELATED"/>
    <property type="match status" value="1"/>
</dbReference>
<accession>A0ABM8Y039</accession>
<feature type="transmembrane region" description="Helical" evidence="2">
    <location>
        <begin position="60"/>
        <end position="93"/>
    </location>
</feature>
<reference evidence="6 7" key="1">
    <citation type="submission" date="2021-08" db="EMBL/GenBank/DDBJ databases">
        <authorList>
            <person name="Peeters C."/>
        </authorList>
    </citation>
    <scope>NUCLEOTIDE SEQUENCE [LARGE SCALE GENOMIC DNA]</scope>
    <source>
        <strain evidence="6 7">LMG 23994</strain>
    </source>
</reference>
<dbReference type="Proteomes" id="UP000701702">
    <property type="component" value="Unassembled WGS sequence"/>
</dbReference>
<evidence type="ECO:0000256" key="2">
    <source>
        <dbReference type="SAM" id="Phobius"/>
    </source>
</evidence>
<dbReference type="InterPro" id="IPR010623">
    <property type="entry name" value="IcmF_C"/>
</dbReference>
<dbReference type="Pfam" id="PF06744">
    <property type="entry name" value="IcmF_C"/>
    <property type="match status" value="1"/>
</dbReference>
<protein>
    <recommendedName>
        <fullName evidence="8">Type VI secretion protein VasK</fullName>
    </recommendedName>
</protein>
<dbReference type="EMBL" id="CAJZAF010000047">
    <property type="protein sequence ID" value="CAG9186068.1"/>
    <property type="molecule type" value="Genomic_DNA"/>
</dbReference>